<dbReference type="AlphaFoldDB" id="X1RWU6"/>
<dbReference type="Pfam" id="PF02195">
    <property type="entry name" value="ParB_N"/>
    <property type="match status" value="1"/>
</dbReference>
<protein>
    <submittedName>
        <fullName evidence="4">Uncharacterized protein</fullName>
    </submittedName>
</protein>
<proteinExistence type="predicted"/>
<keyword evidence="1" id="KW-0159">Chromosome partition</keyword>
<organism evidence="4">
    <name type="scientific">marine sediment metagenome</name>
    <dbReference type="NCBI Taxonomy" id="412755"/>
    <lineage>
        <taxon>unclassified sequences</taxon>
        <taxon>metagenomes</taxon>
        <taxon>ecological metagenomes</taxon>
    </lineage>
</organism>
<evidence type="ECO:0000259" key="2">
    <source>
        <dbReference type="Pfam" id="PF02195"/>
    </source>
</evidence>
<feature type="domain" description="ParB-like N-terminal" evidence="2">
    <location>
        <begin position="1"/>
        <end position="52"/>
    </location>
</feature>
<reference evidence="4" key="1">
    <citation type="journal article" date="2014" name="Front. Microbiol.">
        <title>High frequency of phylogenetically diverse reductive dehalogenase-homologous genes in deep subseafloor sedimentary metagenomes.</title>
        <authorList>
            <person name="Kawai M."/>
            <person name="Futagami T."/>
            <person name="Toyoda A."/>
            <person name="Takaki Y."/>
            <person name="Nishi S."/>
            <person name="Hori S."/>
            <person name="Arai W."/>
            <person name="Tsubouchi T."/>
            <person name="Morono Y."/>
            <person name="Uchiyama I."/>
            <person name="Ito T."/>
            <person name="Fujiyama A."/>
            <person name="Inagaki F."/>
            <person name="Takami H."/>
        </authorList>
    </citation>
    <scope>NUCLEOTIDE SEQUENCE</scope>
    <source>
        <strain evidence="4">Expedition CK06-06</strain>
    </source>
</reference>
<dbReference type="PANTHER" id="PTHR33375:SF1">
    <property type="entry name" value="CHROMOSOME-PARTITIONING PROTEIN PARB-RELATED"/>
    <property type="match status" value="1"/>
</dbReference>
<gene>
    <name evidence="4" type="ORF">S12H4_21722</name>
</gene>
<dbReference type="InterPro" id="IPR041468">
    <property type="entry name" value="HTH_ParB/Spo0J"/>
</dbReference>
<dbReference type="SUPFAM" id="SSF109709">
    <property type="entry name" value="KorB DNA-binding domain-like"/>
    <property type="match status" value="1"/>
</dbReference>
<dbReference type="GO" id="GO:0007059">
    <property type="term" value="P:chromosome segregation"/>
    <property type="evidence" value="ECO:0007669"/>
    <property type="project" value="UniProtKB-KW"/>
</dbReference>
<sequence>PLIIRKTKQGFEIVAGSVRYLASISAGLKAVPCIIMSLGPKSAEVLKLHENVKRIPLNHVDQGHTFLMMQETFKMTEKDIAESSGKSIAYVSQHISLVRYGKELTNAVKEGSITFSQARELMRVDDPSKRNHFLSLCQNSGSTVLVLKGWIDEYLMTLEISL</sequence>
<feature type="non-terminal residue" evidence="4">
    <location>
        <position position="1"/>
    </location>
</feature>
<dbReference type="InterPro" id="IPR004437">
    <property type="entry name" value="ParB/RepB/Spo0J"/>
</dbReference>
<dbReference type="GO" id="GO:0005694">
    <property type="term" value="C:chromosome"/>
    <property type="evidence" value="ECO:0007669"/>
    <property type="project" value="TreeGrafter"/>
</dbReference>
<feature type="domain" description="ParB/Spo0J HTH" evidence="3">
    <location>
        <begin position="57"/>
        <end position="145"/>
    </location>
</feature>
<evidence type="ECO:0000313" key="4">
    <source>
        <dbReference type="EMBL" id="GAI85148.1"/>
    </source>
</evidence>
<dbReference type="NCBIfam" id="TIGR00180">
    <property type="entry name" value="parB_part"/>
    <property type="match status" value="1"/>
</dbReference>
<dbReference type="InterPro" id="IPR003115">
    <property type="entry name" value="ParB_N"/>
</dbReference>
<dbReference type="EMBL" id="BARW01011214">
    <property type="protein sequence ID" value="GAI85148.1"/>
    <property type="molecule type" value="Genomic_DNA"/>
</dbReference>
<dbReference type="InterPro" id="IPR036086">
    <property type="entry name" value="ParB/Sulfiredoxin_sf"/>
</dbReference>
<dbReference type="GO" id="GO:0003677">
    <property type="term" value="F:DNA binding"/>
    <property type="evidence" value="ECO:0007669"/>
    <property type="project" value="InterPro"/>
</dbReference>
<dbReference type="InterPro" id="IPR050336">
    <property type="entry name" value="Chromosome_partition/occlusion"/>
</dbReference>
<dbReference type="Gene3D" id="1.10.10.2830">
    <property type="match status" value="1"/>
</dbReference>
<dbReference type="SUPFAM" id="SSF110849">
    <property type="entry name" value="ParB/Sulfiredoxin"/>
    <property type="match status" value="1"/>
</dbReference>
<evidence type="ECO:0000259" key="3">
    <source>
        <dbReference type="Pfam" id="PF17762"/>
    </source>
</evidence>
<dbReference type="Gene3D" id="3.90.1530.30">
    <property type="match status" value="1"/>
</dbReference>
<evidence type="ECO:0000256" key="1">
    <source>
        <dbReference type="ARBA" id="ARBA00022829"/>
    </source>
</evidence>
<accession>X1RWU6</accession>
<dbReference type="Pfam" id="PF17762">
    <property type="entry name" value="HTH_ParB"/>
    <property type="match status" value="1"/>
</dbReference>
<name>X1RWU6_9ZZZZ</name>
<dbReference type="PANTHER" id="PTHR33375">
    <property type="entry name" value="CHROMOSOME-PARTITIONING PROTEIN PARB-RELATED"/>
    <property type="match status" value="1"/>
</dbReference>
<comment type="caution">
    <text evidence="4">The sequence shown here is derived from an EMBL/GenBank/DDBJ whole genome shotgun (WGS) entry which is preliminary data.</text>
</comment>